<feature type="region of interest" description="Disordered" evidence="1">
    <location>
        <begin position="1"/>
        <end position="23"/>
    </location>
</feature>
<reference evidence="2 3" key="1">
    <citation type="submission" date="2016-02" db="EMBL/GenBank/DDBJ databases">
        <title>Band-tailed pigeon sequencing and assembly.</title>
        <authorList>
            <person name="Soares A.E."/>
            <person name="Novak B.J."/>
            <person name="Rice E.S."/>
            <person name="O'Connell B."/>
            <person name="Chang D."/>
            <person name="Weber S."/>
            <person name="Shapiro B."/>
        </authorList>
    </citation>
    <scope>NUCLEOTIDE SEQUENCE [LARGE SCALE GENOMIC DNA]</scope>
    <source>
        <strain evidence="2">BTP2013</strain>
        <tissue evidence="2">Blood</tissue>
    </source>
</reference>
<dbReference type="AlphaFoldDB" id="A0A1V4J580"/>
<accession>A0A1V4J580</accession>
<evidence type="ECO:0000256" key="1">
    <source>
        <dbReference type="SAM" id="MobiDB-lite"/>
    </source>
</evidence>
<feature type="compositionally biased region" description="Polar residues" evidence="1">
    <location>
        <begin position="1"/>
        <end position="16"/>
    </location>
</feature>
<protein>
    <submittedName>
        <fullName evidence="2">Uncharacterized protein</fullName>
    </submittedName>
</protein>
<organism evidence="2 3">
    <name type="scientific">Patagioenas fasciata monilis</name>
    <dbReference type="NCBI Taxonomy" id="372326"/>
    <lineage>
        <taxon>Eukaryota</taxon>
        <taxon>Metazoa</taxon>
        <taxon>Chordata</taxon>
        <taxon>Craniata</taxon>
        <taxon>Vertebrata</taxon>
        <taxon>Euteleostomi</taxon>
        <taxon>Archelosauria</taxon>
        <taxon>Archosauria</taxon>
        <taxon>Dinosauria</taxon>
        <taxon>Saurischia</taxon>
        <taxon>Theropoda</taxon>
        <taxon>Coelurosauria</taxon>
        <taxon>Aves</taxon>
        <taxon>Neognathae</taxon>
        <taxon>Neoaves</taxon>
        <taxon>Columbimorphae</taxon>
        <taxon>Columbiformes</taxon>
        <taxon>Columbidae</taxon>
        <taxon>Patagioenas</taxon>
    </lineage>
</organism>
<proteinExistence type="predicted"/>
<gene>
    <name evidence="2" type="ORF">AV530_011639</name>
</gene>
<sequence length="71" mass="7972">MREPNVSSRRFPNYISQRRREARPPLLGRARPVLNAGLRLSEELLRGVGSCRVPPVQLGPCRAREVPSPAQ</sequence>
<dbReference type="Proteomes" id="UP000190648">
    <property type="component" value="Unassembled WGS sequence"/>
</dbReference>
<dbReference type="EMBL" id="LSYS01009165">
    <property type="protein sequence ID" value="OPJ67351.1"/>
    <property type="molecule type" value="Genomic_DNA"/>
</dbReference>
<name>A0A1V4J580_PATFA</name>
<evidence type="ECO:0000313" key="3">
    <source>
        <dbReference type="Proteomes" id="UP000190648"/>
    </source>
</evidence>
<keyword evidence="3" id="KW-1185">Reference proteome</keyword>
<evidence type="ECO:0000313" key="2">
    <source>
        <dbReference type="EMBL" id="OPJ67351.1"/>
    </source>
</evidence>
<comment type="caution">
    <text evidence="2">The sequence shown here is derived from an EMBL/GenBank/DDBJ whole genome shotgun (WGS) entry which is preliminary data.</text>
</comment>